<feature type="domain" description="Protein kinase" evidence="7">
    <location>
        <begin position="4"/>
        <end position="252"/>
    </location>
</feature>
<name>A0A939PRV2_9ACTN</name>
<evidence type="ECO:0000256" key="4">
    <source>
        <dbReference type="ARBA" id="ARBA00022840"/>
    </source>
</evidence>
<evidence type="ECO:0000256" key="1">
    <source>
        <dbReference type="ARBA" id="ARBA00022679"/>
    </source>
</evidence>
<feature type="binding site" evidence="5">
    <location>
        <position position="32"/>
    </location>
    <ligand>
        <name>ATP</name>
        <dbReference type="ChEBI" id="CHEBI:30616"/>
    </ligand>
</feature>
<protein>
    <submittedName>
        <fullName evidence="8">Protein kinase</fullName>
    </submittedName>
</protein>
<dbReference type="CDD" id="cd14014">
    <property type="entry name" value="STKc_PknB_like"/>
    <property type="match status" value="1"/>
</dbReference>
<dbReference type="PROSITE" id="PS50011">
    <property type="entry name" value="PROTEIN_KINASE_DOM"/>
    <property type="match status" value="1"/>
</dbReference>
<dbReference type="Pfam" id="PF00069">
    <property type="entry name" value="Pkinase"/>
    <property type="match status" value="1"/>
</dbReference>
<accession>A0A939PRV2</accession>
<reference evidence="8" key="1">
    <citation type="submission" date="2021-03" db="EMBL/GenBank/DDBJ databases">
        <authorList>
            <person name="Kanchanasin P."/>
            <person name="Saeng-In P."/>
            <person name="Phongsopitanun W."/>
            <person name="Yuki M."/>
            <person name="Kudo T."/>
            <person name="Ohkuma M."/>
            <person name="Tanasupawat S."/>
        </authorList>
    </citation>
    <scope>NUCLEOTIDE SEQUENCE</scope>
    <source>
        <strain evidence="8">GKU 128</strain>
    </source>
</reference>
<dbReference type="PANTHER" id="PTHR43289">
    <property type="entry name" value="MITOGEN-ACTIVATED PROTEIN KINASE KINASE KINASE 20-RELATED"/>
    <property type="match status" value="1"/>
</dbReference>
<evidence type="ECO:0000256" key="5">
    <source>
        <dbReference type="PROSITE-ProRule" id="PRU10141"/>
    </source>
</evidence>
<dbReference type="InterPro" id="IPR008271">
    <property type="entry name" value="Ser/Thr_kinase_AS"/>
</dbReference>
<sequence>MGPYQVVRRLGAGGMGIVYLAAAPDDELVAVKVMNPEWASQPGFRERFQREVQAIGRVAPFCTAPVLDAAITDDAAYIVTEYVEGRTLWQTVKERGPLGGARLESVAVGTAVALTAVHRAGIIHRDLKPGNVILSPEGTRVIDFGVAKLAEAAPITGNVAIGTPPFMSPEQARGLEVTPASDVFSWGSVVAFAATGRAPFGTTAAPEVFYRLVHEQPDLEGLPERLAPLVERSMDKDPGKRPSARDLIDELLGRPVGVAAATDISRERWSSIHELGTRVETPPPDSAVPKTEAASPASLASPASPVSGPTSRPDADLEAEADTDGRSSERKTEPPPGRQGLRRVFIAVLATAVVGVSAGVAYVLVQPGHGVGHATFQDDFQTKRGWPERQDAGGAARYYGGAYLLQLPPGRGMVAAAPVRSDEMGSVRVSAGVRIQAGTAEYGVWCGGNPVRQATNRYDFYLTSTGAAGIAKQSATGGRKELRAAQEVSGVDTTGGQNVIQADCRFSSGLTRLQLSVNGRVAATADDRDQPYGPGSCGVEALSDTGGVESAAVRYESFGAAAIS</sequence>
<keyword evidence="2 5" id="KW-0547">Nucleotide-binding</keyword>
<dbReference type="SMART" id="SM00220">
    <property type="entry name" value="S_TKc"/>
    <property type="match status" value="1"/>
</dbReference>
<evidence type="ECO:0000256" key="6">
    <source>
        <dbReference type="SAM" id="MobiDB-lite"/>
    </source>
</evidence>
<dbReference type="Gene3D" id="3.30.200.20">
    <property type="entry name" value="Phosphorylase Kinase, domain 1"/>
    <property type="match status" value="1"/>
</dbReference>
<evidence type="ECO:0000256" key="3">
    <source>
        <dbReference type="ARBA" id="ARBA00022777"/>
    </source>
</evidence>
<keyword evidence="4 5" id="KW-0067">ATP-binding</keyword>
<organism evidence="8 9">
    <name type="scientific">Actinomadura barringtoniae</name>
    <dbReference type="NCBI Taxonomy" id="1427535"/>
    <lineage>
        <taxon>Bacteria</taxon>
        <taxon>Bacillati</taxon>
        <taxon>Actinomycetota</taxon>
        <taxon>Actinomycetes</taxon>
        <taxon>Streptosporangiales</taxon>
        <taxon>Thermomonosporaceae</taxon>
        <taxon>Actinomadura</taxon>
    </lineage>
</organism>
<dbReference type="PANTHER" id="PTHR43289:SF34">
    <property type="entry name" value="SERINE_THREONINE-PROTEIN KINASE YBDM-RELATED"/>
    <property type="match status" value="1"/>
</dbReference>
<feature type="compositionally biased region" description="Basic and acidic residues" evidence="6">
    <location>
        <begin position="323"/>
        <end position="333"/>
    </location>
</feature>
<proteinExistence type="predicted"/>
<dbReference type="Proteomes" id="UP000669179">
    <property type="component" value="Unassembled WGS sequence"/>
</dbReference>
<dbReference type="InterPro" id="IPR000719">
    <property type="entry name" value="Prot_kinase_dom"/>
</dbReference>
<dbReference type="PROSITE" id="PS00107">
    <property type="entry name" value="PROTEIN_KINASE_ATP"/>
    <property type="match status" value="1"/>
</dbReference>
<feature type="compositionally biased region" description="Low complexity" evidence="6">
    <location>
        <begin position="293"/>
        <end position="309"/>
    </location>
</feature>
<comment type="caution">
    <text evidence="8">The sequence shown here is derived from an EMBL/GenBank/DDBJ whole genome shotgun (WGS) entry which is preliminary data.</text>
</comment>
<dbReference type="Gene3D" id="1.10.510.10">
    <property type="entry name" value="Transferase(Phosphotransferase) domain 1"/>
    <property type="match status" value="1"/>
</dbReference>
<keyword evidence="1" id="KW-0808">Transferase</keyword>
<dbReference type="EMBL" id="JAGEOJ010000032">
    <property type="protein sequence ID" value="MBO2455103.1"/>
    <property type="molecule type" value="Genomic_DNA"/>
</dbReference>
<dbReference type="AlphaFoldDB" id="A0A939PRV2"/>
<dbReference type="GO" id="GO:0005524">
    <property type="term" value="F:ATP binding"/>
    <property type="evidence" value="ECO:0007669"/>
    <property type="project" value="UniProtKB-UniRule"/>
</dbReference>
<dbReference type="InterPro" id="IPR011009">
    <property type="entry name" value="Kinase-like_dom_sf"/>
</dbReference>
<evidence type="ECO:0000259" key="7">
    <source>
        <dbReference type="PROSITE" id="PS50011"/>
    </source>
</evidence>
<dbReference type="PROSITE" id="PS00108">
    <property type="entry name" value="PROTEIN_KINASE_ST"/>
    <property type="match status" value="1"/>
</dbReference>
<feature type="region of interest" description="Disordered" evidence="6">
    <location>
        <begin position="274"/>
        <end position="338"/>
    </location>
</feature>
<evidence type="ECO:0000256" key="2">
    <source>
        <dbReference type="ARBA" id="ARBA00022741"/>
    </source>
</evidence>
<dbReference type="SUPFAM" id="SSF56112">
    <property type="entry name" value="Protein kinase-like (PK-like)"/>
    <property type="match status" value="1"/>
</dbReference>
<keyword evidence="9" id="KW-1185">Reference proteome</keyword>
<dbReference type="RefSeq" id="WP_208263329.1">
    <property type="nucleotide sequence ID" value="NZ_JAGEOJ010000032.1"/>
</dbReference>
<dbReference type="GO" id="GO:0004674">
    <property type="term" value="F:protein serine/threonine kinase activity"/>
    <property type="evidence" value="ECO:0007669"/>
    <property type="project" value="TreeGrafter"/>
</dbReference>
<evidence type="ECO:0000313" key="9">
    <source>
        <dbReference type="Proteomes" id="UP000669179"/>
    </source>
</evidence>
<evidence type="ECO:0000313" key="8">
    <source>
        <dbReference type="EMBL" id="MBO2455103.1"/>
    </source>
</evidence>
<gene>
    <name evidence="8" type="ORF">J4573_49015</name>
</gene>
<dbReference type="InterPro" id="IPR017441">
    <property type="entry name" value="Protein_kinase_ATP_BS"/>
</dbReference>
<keyword evidence="3 8" id="KW-0418">Kinase</keyword>